<reference evidence="5 6" key="1">
    <citation type="submission" date="2019-05" db="EMBL/GenBank/DDBJ databases">
        <title>Dyadobacter AR-3-8 sp. nov., isolated from arctic soil.</title>
        <authorList>
            <person name="Chaudhary D.K."/>
        </authorList>
    </citation>
    <scope>NUCLEOTIDE SEQUENCE [LARGE SCALE GENOMIC DNA]</scope>
    <source>
        <strain evidence="5 6">AR-3-8</strain>
    </source>
</reference>
<dbReference type="OrthoDB" id="5171393at2"/>
<dbReference type="GO" id="GO:0004315">
    <property type="term" value="F:3-oxoacyl-[acyl-carrier-protein] synthase activity"/>
    <property type="evidence" value="ECO:0007669"/>
    <property type="project" value="InterPro"/>
</dbReference>
<evidence type="ECO:0000313" key="6">
    <source>
        <dbReference type="Proteomes" id="UP000304900"/>
    </source>
</evidence>
<protein>
    <submittedName>
        <fullName evidence="5">Ketoacyl-ACP synthase III</fullName>
    </submittedName>
</protein>
<dbReference type="Pfam" id="PF08541">
    <property type="entry name" value="ACP_syn_III_C"/>
    <property type="match status" value="1"/>
</dbReference>
<evidence type="ECO:0000256" key="2">
    <source>
        <dbReference type="ARBA" id="ARBA00023315"/>
    </source>
</evidence>
<dbReference type="EMBL" id="SZVO01000004">
    <property type="protein sequence ID" value="TKT92467.1"/>
    <property type="molecule type" value="Genomic_DNA"/>
</dbReference>
<dbReference type="InterPro" id="IPR013751">
    <property type="entry name" value="ACP_syn_III_N"/>
</dbReference>
<dbReference type="SUPFAM" id="SSF53901">
    <property type="entry name" value="Thiolase-like"/>
    <property type="match status" value="1"/>
</dbReference>
<dbReference type="AlphaFoldDB" id="A0A4U6D891"/>
<keyword evidence="2" id="KW-0012">Acyltransferase</keyword>
<dbReference type="Proteomes" id="UP000304900">
    <property type="component" value="Unassembled WGS sequence"/>
</dbReference>
<feature type="domain" description="Beta-ketoacyl-[acyl-carrier-protein] synthase III C-terminal" evidence="3">
    <location>
        <begin position="260"/>
        <end position="358"/>
    </location>
</feature>
<dbReference type="GO" id="GO:0006633">
    <property type="term" value="P:fatty acid biosynthetic process"/>
    <property type="evidence" value="ECO:0007669"/>
    <property type="project" value="InterPro"/>
</dbReference>
<name>A0A4U6D891_9BACT</name>
<evidence type="ECO:0000259" key="4">
    <source>
        <dbReference type="Pfam" id="PF08545"/>
    </source>
</evidence>
<gene>
    <name evidence="5" type="ORF">FDK13_10915</name>
</gene>
<keyword evidence="1" id="KW-0808">Transferase</keyword>
<dbReference type="Gene3D" id="3.40.47.10">
    <property type="match status" value="1"/>
</dbReference>
<organism evidence="5 6">
    <name type="scientific">Dyadobacter frigoris</name>
    <dbReference type="NCBI Taxonomy" id="2576211"/>
    <lineage>
        <taxon>Bacteria</taxon>
        <taxon>Pseudomonadati</taxon>
        <taxon>Bacteroidota</taxon>
        <taxon>Cytophagia</taxon>
        <taxon>Cytophagales</taxon>
        <taxon>Spirosomataceae</taxon>
        <taxon>Dyadobacter</taxon>
    </lineage>
</organism>
<dbReference type="InterPro" id="IPR016039">
    <property type="entry name" value="Thiolase-like"/>
</dbReference>
<evidence type="ECO:0000256" key="1">
    <source>
        <dbReference type="ARBA" id="ARBA00022679"/>
    </source>
</evidence>
<proteinExistence type="predicted"/>
<dbReference type="GO" id="GO:0044550">
    <property type="term" value="P:secondary metabolite biosynthetic process"/>
    <property type="evidence" value="ECO:0007669"/>
    <property type="project" value="TreeGrafter"/>
</dbReference>
<comment type="caution">
    <text evidence="5">The sequence shown here is derived from an EMBL/GenBank/DDBJ whole genome shotgun (WGS) entry which is preliminary data.</text>
</comment>
<dbReference type="CDD" id="cd00830">
    <property type="entry name" value="KAS_III"/>
    <property type="match status" value="1"/>
</dbReference>
<sequence length="361" mass="39767">MNNNVYSIIVGSGSYIPTVIVENQDFLNNEFFTPDGIRLKRSNLEIIQQFEKITGIRQRRYVNSDLVASDIASYAAKDALASAQIDGETLDYIIVAHNFGDVRDDNPRSDFVPSLASRIKHQLNIKNPNVITYDLCLGCSGWLQGIIQADLYIKSGLAHRILVIGTETLSRMIDPHDRDSMIFSDGAGAVVVASTESTVPVGIIAQTAQSYASELAYLLKMEKSSNPDYGSNRLFVKMQGHKLYESVLKIFPGLIKDCISKAGLSITDIDQVLVHQANNKLDEAILKQLFALYGINQVPDLVMPMTISWLGNSSVATIPTLYNLLSEDRIENYTLQPDSFIVFAAVGAGLNANAIVYKVPR</sequence>
<evidence type="ECO:0000259" key="3">
    <source>
        <dbReference type="Pfam" id="PF08541"/>
    </source>
</evidence>
<dbReference type="PANTHER" id="PTHR34069">
    <property type="entry name" value="3-OXOACYL-[ACYL-CARRIER-PROTEIN] SYNTHASE 3"/>
    <property type="match status" value="1"/>
</dbReference>
<feature type="domain" description="Beta-ketoacyl-[acyl-carrier-protein] synthase III N-terminal" evidence="4">
    <location>
        <begin position="133"/>
        <end position="197"/>
    </location>
</feature>
<dbReference type="Pfam" id="PF08545">
    <property type="entry name" value="ACP_syn_III"/>
    <property type="match status" value="1"/>
</dbReference>
<evidence type="ECO:0000313" key="5">
    <source>
        <dbReference type="EMBL" id="TKT92467.1"/>
    </source>
</evidence>
<dbReference type="RefSeq" id="WP_137340012.1">
    <property type="nucleotide sequence ID" value="NZ_BSQH01000014.1"/>
</dbReference>
<dbReference type="PANTHER" id="PTHR34069:SF3">
    <property type="entry name" value="ACYL-COA:ACYL-COA ALKYLTRANSFERASE"/>
    <property type="match status" value="1"/>
</dbReference>
<dbReference type="InterPro" id="IPR013747">
    <property type="entry name" value="ACP_syn_III_C"/>
</dbReference>
<accession>A0A4U6D891</accession>
<keyword evidence="6" id="KW-1185">Reference proteome</keyword>